<evidence type="ECO:0000313" key="2">
    <source>
        <dbReference type="Proteomes" id="UP000327013"/>
    </source>
</evidence>
<dbReference type="EMBL" id="VIBQ01000016">
    <property type="protein sequence ID" value="KAB8356535.1"/>
    <property type="molecule type" value="Genomic_DNA"/>
</dbReference>
<name>A0A5N6KXG5_9ROSI</name>
<sequence length="126" mass="13944">MARAVKDAIRAMFLDISNSKSSIKKVLNPAMEGAGWRVFPARTQRNDEKYGLRIDKGEPVAGKADTVSVKLQINSNASRKTLKDLAKEDPHRVIAEAEVDTKQAATKENLLKLRDKLLDDVDGLDL</sequence>
<dbReference type="Proteomes" id="UP000327013">
    <property type="component" value="Unassembled WGS sequence"/>
</dbReference>
<protein>
    <submittedName>
        <fullName evidence="1">Uncharacterized protein</fullName>
    </submittedName>
</protein>
<proteinExistence type="predicted"/>
<accession>A0A5N6KXG5</accession>
<comment type="caution">
    <text evidence="1">The sequence shown here is derived from an EMBL/GenBank/DDBJ whole genome shotgun (WGS) entry which is preliminary data.</text>
</comment>
<organism evidence="1 2">
    <name type="scientific">Carpinus fangiana</name>
    <dbReference type="NCBI Taxonomy" id="176857"/>
    <lineage>
        <taxon>Eukaryota</taxon>
        <taxon>Viridiplantae</taxon>
        <taxon>Streptophyta</taxon>
        <taxon>Embryophyta</taxon>
        <taxon>Tracheophyta</taxon>
        <taxon>Spermatophyta</taxon>
        <taxon>Magnoliopsida</taxon>
        <taxon>eudicotyledons</taxon>
        <taxon>Gunneridae</taxon>
        <taxon>Pentapetalae</taxon>
        <taxon>rosids</taxon>
        <taxon>fabids</taxon>
        <taxon>Fagales</taxon>
        <taxon>Betulaceae</taxon>
        <taxon>Carpinus</taxon>
    </lineage>
</organism>
<reference evidence="1 2" key="1">
    <citation type="submission" date="2019-06" db="EMBL/GenBank/DDBJ databases">
        <title>A chromosomal-level reference genome of Carpinus fangiana (Coryloideae, Betulaceae).</title>
        <authorList>
            <person name="Yang X."/>
            <person name="Wang Z."/>
            <person name="Zhang L."/>
            <person name="Hao G."/>
            <person name="Liu J."/>
            <person name="Yang Y."/>
        </authorList>
    </citation>
    <scope>NUCLEOTIDE SEQUENCE [LARGE SCALE GENOMIC DNA]</scope>
    <source>
        <strain evidence="1">Cfa_2016G</strain>
        <tissue evidence="1">Leaf</tissue>
    </source>
</reference>
<dbReference type="AlphaFoldDB" id="A0A5N6KXG5"/>
<dbReference type="OrthoDB" id="2933464at2759"/>
<gene>
    <name evidence="1" type="ORF">FH972_024118</name>
</gene>
<keyword evidence="2" id="KW-1185">Reference proteome</keyword>
<evidence type="ECO:0000313" key="1">
    <source>
        <dbReference type="EMBL" id="KAB8356535.1"/>
    </source>
</evidence>